<feature type="repeat" description="PPR" evidence="3">
    <location>
        <begin position="328"/>
        <end position="362"/>
    </location>
</feature>
<dbReference type="Pfam" id="PF01535">
    <property type="entry name" value="PPR"/>
    <property type="match status" value="5"/>
</dbReference>
<keyword evidence="2" id="KW-0677">Repeat</keyword>
<dbReference type="PANTHER" id="PTHR46128">
    <property type="entry name" value="MITOCHONDRIAL GROUP I INTRON SPLICING FACTOR CCM1"/>
    <property type="match status" value="1"/>
</dbReference>
<reference evidence="4" key="1">
    <citation type="journal article" date="2018" name="Molecules">
        <title>The Pentatricopeptide Repeat Gene Family in Salvia miltiorrhiza: Genome-Wide Characterization and Expression Analysis.</title>
        <authorList>
            <person name="Li H."/>
            <person name="Li C."/>
            <person name="Deng Y."/>
            <person name="Jiang X."/>
            <person name="Lu S."/>
        </authorList>
    </citation>
    <scope>NUCLEOTIDE SEQUENCE</scope>
</reference>
<dbReference type="InterPro" id="IPR002885">
    <property type="entry name" value="PPR_rpt"/>
</dbReference>
<feature type="repeat" description="PPR" evidence="3">
    <location>
        <begin position="293"/>
        <end position="327"/>
    </location>
</feature>
<dbReference type="Pfam" id="PF13041">
    <property type="entry name" value="PPR_2"/>
    <property type="match status" value="2"/>
</dbReference>
<feature type="repeat" description="PPR" evidence="3">
    <location>
        <begin position="188"/>
        <end position="222"/>
    </location>
</feature>
<dbReference type="PANTHER" id="PTHR46128:SF356">
    <property type="entry name" value="PENTACOTRIPEPTIDE-REPEAT REGION OF PRORP DOMAIN-CONTAINING PROTEIN"/>
    <property type="match status" value="1"/>
</dbReference>
<evidence type="ECO:0000256" key="3">
    <source>
        <dbReference type="PROSITE-ProRule" id="PRU00708"/>
    </source>
</evidence>
<dbReference type="EMBL" id="MH004720">
    <property type="protein sequence ID" value="AYM00720.1"/>
    <property type="molecule type" value="mRNA"/>
</dbReference>
<reference evidence="4" key="2">
    <citation type="submission" date="2018-02" db="EMBL/GenBank/DDBJ databases">
        <authorList>
            <person name="Li H.Q."/>
            <person name="Lu S.F."/>
        </authorList>
    </citation>
    <scope>NUCLEOTIDE SEQUENCE</scope>
</reference>
<dbReference type="InterPro" id="IPR050872">
    <property type="entry name" value="PPR_P_subfamily"/>
</dbReference>
<evidence type="ECO:0000313" key="4">
    <source>
        <dbReference type="EMBL" id="AYM00720.1"/>
    </source>
</evidence>
<protein>
    <submittedName>
        <fullName evidence="4">Pentatricopeptide repeat protein</fullName>
    </submittedName>
</protein>
<dbReference type="Gene3D" id="1.25.40.10">
    <property type="entry name" value="Tetratricopeptide repeat domain"/>
    <property type="match status" value="4"/>
</dbReference>
<dbReference type="PROSITE" id="PS51375">
    <property type="entry name" value="PPR"/>
    <property type="match status" value="6"/>
</dbReference>
<name>A0A678WDM0_SALMI</name>
<feature type="repeat" description="PPR" evidence="3">
    <location>
        <begin position="258"/>
        <end position="292"/>
    </location>
</feature>
<dbReference type="InterPro" id="IPR011990">
    <property type="entry name" value="TPR-like_helical_dom_sf"/>
</dbReference>
<feature type="repeat" description="PPR" evidence="3">
    <location>
        <begin position="223"/>
        <end position="257"/>
    </location>
</feature>
<dbReference type="AlphaFoldDB" id="A0A678WDM0"/>
<feature type="repeat" description="PPR" evidence="3">
    <location>
        <begin position="363"/>
        <end position="397"/>
    </location>
</feature>
<accession>A0A678WDM0</accession>
<proteinExistence type="evidence at transcript level"/>
<evidence type="ECO:0000256" key="1">
    <source>
        <dbReference type="ARBA" id="ARBA00007626"/>
    </source>
</evidence>
<organism evidence="4">
    <name type="scientific">Salvia miltiorrhiza</name>
    <name type="common">Chinese sage</name>
    <dbReference type="NCBI Taxonomy" id="226208"/>
    <lineage>
        <taxon>Eukaryota</taxon>
        <taxon>Viridiplantae</taxon>
        <taxon>Streptophyta</taxon>
        <taxon>Embryophyta</taxon>
        <taxon>Tracheophyta</taxon>
        <taxon>Spermatophyta</taxon>
        <taxon>Magnoliopsida</taxon>
        <taxon>eudicotyledons</taxon>
        <taxon>Gunneridae</taxon>
        <taxon>Pentapetalae</taxon>
        <taxon>asterids</taxon>
        <taxon>lamiids</taxon>
        <taxon>Lamiales</taxon>
        <taxon>Lamiaceae</taxon>
        <taxon>Nepetoideae</taxon>
        <taxon>Mentheae</taxon>
        <taxon>Salviinae</taxon>
        <taxon>Salvia</taxon>
        <taxon>Salvia incertae sedis</taxon>
    </lineage>
</organism>
<sequence>MINSRFKLTTFKLQNQLHKLIHSNHIHGSARIKPRKAPRPHKFTRNQLRPPIPFLDHLKQCTNPDEFLSAFNDFNEMGYKHDYPSYASLIYKLARARRFDDVDAVLDYIRSRDIRCGEPMFIGLIRHYGKADLIDKAIEVFREMGKSYNCARTTQSFNTILNVLVDGGRIPDAIELFAKGPKMGFRLNSVSYNVMIKMWLGNNDWENAMKVFDEMLEREVEPTFVTYNSQIGFLCKRGEIDEAKGLFEDMRRKGRRGNAVTYALLMEGLCSSGRFNEAKKLMFDMEYHGCKAELVNYGVLMSDLCKRGLIDEAKGLLLEMKRRRIKPDVVMYNILIGCLCKDGAVLEGYKLLVEMQVKGLKPNAATYRMVVDGFVRVEDFAGGLKVFNAMLHSNHAPRLETFRCLCSGLLRRGRMDEGGFVLEEMKKRKMSLGWDLWEVLVSDSCKDEGFAVDSLSNLIASL</sequence>
<comment type="similarity">
    <text evidence="1">Belongs to the PPR family. P subfamily.</text>
</comment>
<evidence type="ECO:0000256" key="2">
    <source>
        <dbReference type="ARBA" id="ARBA00022737"/>
    </source>
</evidence>
<dbReference type="NCBIfam" id="TIGR00756">
    <property type="entry name" value="PPR"/>
    <property type="match status" value="6"/>
</dbReference>